<reference evidence="2 3" key="1">
    <citation type="journal article" date="2015" name="Genome Announc.">
        <title>Expanding the biotechnology potential of lactobacilli through comparative genomics of 213 strains and associated genera.</title>
        <authorList>
            <person name="Sun Z."/>
            <person name="Harris H.M."/>
            <person name="McCann A."/>
            <person name="Guo C."/>
            <person name="Argimon S."/>
            <person name="Zhang W."/>
            <person name="Yang X."/>
            <person name="Jeffery I.B."/>
            <person name="Cooney J.C."/>
            <person name="Kagawa T.F."/>
            <person name="Liu W."/>
            <person name="Song Y."/>
            <person name="Salvetti E."/>
            <person name="Wrobel A."/>
            <person name="Rasinkangas P."/>
            <person name="Parkhill J."/>
            <person name="Rea M.C."/>
            <person name="O'Sullivan O."/>
            <person name="Ritari J."/>
            <person name="Douillard F.P."/>
            <person name="Paul Ross R."/>
            <person name="Yang R."/>
            <person name="Briner A.E."/>
            <person name="Felis G.E."/>
            <person name="de Vos W.M."/>
            <person name="Barrangou R."/>
            <person name="Klaenhammer T.R."/>
            <person name="Caufield P.W."/>
            <person name="Cui Y."/>
            <person name="Zhang H."/>
            <person name="O'Toole P.W."/>
        </authorList>
    </citation>
    <scope>NUCLEOTIDE SEQUENCE [LARGE SCALE GENOMIC DNA]</scope>
    <source>
        <strain evidence="2 3">DSM 20534</strain>
    </source>
</reference>
<protein>
    <recommendedName>
        <fullName evidence="4">DUF4282 domain-containing protein</fullName>
    </recommendedName>
</protein>
<keyword evidence="1" id="KW-0472">Membrane</keyword>
<feature type="transmembrane region" description="Helical" evidence="1">
    <location>
        <begin position="48"/>
        <end position="73"/>
    </location>
</feature>
<dbReference type="AlphaFoldDB" id="A0A0R1GV44"/>
<evidence type="ECO:0000256" key="1">
    <source>
        <dbReference type="SAM" id="Phobius"/>
    </source>
</evidence>
<keyword evidence="3" id="KW-1185">Reference proteome</keyword>
<name>A0A0R1GV44_9LACO</name>
<sequence>MTPEFKQLIASRLTLVRFYQGLFTITKFCFLIIFAYLCGKYAFYNTEIWQLIVGLSSLFIIFLMNTIITWIFVHAFRLNVIAKEFNRPIFNLEERQ</sequence>
<feature type="transmembrane region" description="Helical" evidence="1">
    <location>
        <begin position="21"/>
        <end position="42"/>
    </location>
</feature>
<keyword evidence="1" id="KW-1133">Transmembrane helix</keyword>
<dbReference type="PATRIC" id="fig|1423722.3.peg.892"/>
<proteinExistence type="predicted"/>
<evidence type="ECO:0000313" key="2">
    <source>
        <dbReference type="EMBL" id="KRK38102.1"/>
    </source>
</evidence>
<evidence type="ECO:0000313" key="3">
    <source>
        <dbReference type="Proteomes" id="UP000050909"/>
    </source>
</evidence>
<keyword evidence="1" id="KW-0812">Transmembrane</keyword>
<dbReference type="EMBL" id="AZCV01000002">
    <property type="protein sequence ID" value="KRK38102.1"/>
    <property type="molecule type" value="Genomic_DNA"/>
</dbReference>
<evidence type="ECO:0008006" key="4">
    <source>
        <dbReference type="Google" id="ProtNLM"/>
    </source>
</evidence>
<accession>A0A0R1GV44</accession>
<organism evidence="2 3">
    <name type="scientific">Amylolactobacillus amylotrophicus DSM 20534</name>
    <dbReference type="NCBI Taxonomy" id="1423722"/>
    <lineage>
        <taxon>Bacteria</taxon>
        <taxon>Bacillati</taxon>
        <taxon>Bacillota</taxon>
        <taxon>Bacilli</taxon>
        <taxon>Lactobacillales</taxon>
        <taxon>Lactobacillaceae</taxon>
        <taxon>Amylolactobacillus</taxon>
    </lineage>
</organism>
<gene>
    <name evidence="2" type="ORF">FC62_GL000875</name>
</gene>
<dbReference type="Proteomes" id="UP000050909">
    <property type="component" value="Unassembled WGS sequence"/>
</dbReference>
<comment type="caution">
    <text evidence="2">The sequence shown here is derived from an EMBL/GenBank/DDBJ whole genome shotgun (WGS) entry which is preliminary data.</text>
</comment>